<sequence>MELERELPTDDASVELDVPDPWGDVRSSDSQLTLKQSESQETIRPSGYELADPSELSSYDIHLGLLVEKGLIDINSLDKSSNEDPTDYADYRGLLSMSADRGGIAEIVKEMRNEFMDKLTSKAKSFKEILIKKGLMEPKDENPVMQNDDSKKKSKPEDESQIPDRKNSAGKPKNTSLGEGDVRRNGEIALLINEINQFTSGMEKDPDTADWAHFRANLLKIHKYYVSNANANEPEERGQEQPNSQIGAVGVSEPSEDISEPMEDLSSRAQNLRKNIRGLECKMLTLDHSVDIFSDKFNRSLVTKEHVEREMVAIALVRDKIGRRLNQMEEEFRRAREDLFDRGRNAKNQSYIASPLNNPDCGA</sequence>
<accession>A0A0J9S006</accession>
<feature type="region of interest" description="Disordered" evidence="1">
    <location>
        <begin position="137"/>
        <end position="182"/>
    </location>
</feature>
<dbReference type="OrthoDB" id="7844404at2759"/>
<dbReference type="AlphaFoldDB" id="A0A0J9S006"/>
<dbReference type="KEGG" id="dsi:Dsimw501_GD12051"/>
<protein>
    <submittedName>
        <fullName evidence="2">Uncharacterized protein</fullName>
    </submittedName>
</protein>
<evidence type="ECO:0000256" key="1">
    <source>
        <dbReference type="SAM" id="MobiDB-lite"/>
    </source>
</evidence>
<feature type="region of interest" description="Disordered" evidence="1">
    <location>
        <begin position="1"/>
        <end position="51"/>
    </location>
</feature>
<reference evidence="2" key="1">
    <citation type="journal article" date="2013" name="Genome Res.">
        <title>A second-generation assembly of the Drosophila simulans genome provides new insights into patterns of lineage-specific divergence.</title>
        <authorList>
            <person name="Hu T.T."/>
            <person name="Eisen M.B."/>
            <person name="Thornton K.R."/>
            <person name="Andolfatto P."/>
        </authorList>
    </citation>
    <scope>NUCLEOTIDE SEQUENCE [LARGE SCALE GENOMIC DNA]</scope>
    <source>
        <strain evidence="2">W501</strain>
    </source>
</reference>
<feature type="compositionally biased region" description="Polar residues" evidence="1">
    <location>
        <begin position="28"/>
        <end position="43"/>
    </location>
</feature>
<dbReference type="EMBL" id="CM002912">
    <property type="protein sequence ID" value="KMZ01237.1"/>
    <property type="molecule type" value="Genomic_DNA"/>
</dbReference>
<gene>
    <name evidence="2" type="primary">Dsim\GD12051</name>
    <name evidence="2" type="ORF">Dsimw501_GD12051</name>
</gene>
<reference evidence="2" key="3">
    <citation type="submission" date="2015-04" db="EMBL/GenBank/DDBJ databases">
        <authorList>
            <consortium name="FlyBase"/>
        </authorList>
    </citation>
    <scope>NUCLEOTIDE SEQUENCE</scope>
    <source>
        <strain evidence="2">W501</strain>
    </source>
</reference>
<dbReference type="Proteomes" id="UP000035880">
    <property type="component" value="Chromosome 3L"/>
</dbReference>
<reference evidence="2" key="2">
    <citation type="submission" date="2014-06" db="EMBL/GenBank/DDBJ databases">
        <authorList>
            <person name="Hu T."/>
            <person name="Eisen M.B."/>
            <person name="Thornton K.R."/>
            <person name="Andolfatto P."/>
        </authorList>
    </citation>
    <scope>NUCLEOTIDE SEQUENCE</scope>
    <source>
        <strain evidence="2">W501</strain>
    </source>
</reference>
<feature type="compositionally biased region" description="Basic and acidic residues" evidence="1">
    <location>
        <begin position="137"/>
        <end position="167"/>
    </location>
</feature>
<feature type="region of interest" description="Disordered" evidence="1">
    <location>
        <begin position="232"/>
        <end position="259"/>
    </location>
</feature>
<proteinExistence type="predicted"/>
<name>A0A0J9S006_DROSI</name>
<evidence type="ECO:0000313" key="2">
    <source>
        <dbReference type="EMBL" id="KMZ01237.1"/>
    </source>
</evidence>
<dbReference type="Bgee" id="FBgn0183790">
    <property type="expression patterns" value="Expressed in male reproductive system and 2 other cell types or tissues"/>
</dbReference>
<organism evidence="2">
    <name type="scientific">Drosophila simulans</name>
    <name type="common">Fruit fly</name>
    <dbReference type="NCBI Taxonomy" id="7240"/>
    <lineage>
        <taxon>Eukaryota</taxon>
        <taxon>Metazoa</taxon>
        <taxon>Ecdysozoa</taxon>
        <taxon>Arthropoda</taxon>
        <taxon>Hexapoda</taxon>
        <taxon>Insecta</taxon>
        <taxon>Pterygota</taxon>
        <taxon>Neoptera</taxon>
        <taxon>Endopterygota</taxon>
        <taxon>Diptera</taxon>
        <taxon>Brachycera</taxon>
        <taxon>Muscomorpha</taxon>
        <taxon>Ephydroidea</taxon>
        <taxon>Drosophilidae</taxon>
        <taxon>Drosophila</taxon>
        <taxon>Sophophora</taxon>
    </lineage>
</organism>